<dbReference type="GO" id="GO:0000981">
    <property type="term" value="F:DNA-binding transcription factor activity, RNA polymerase II-specific"/>
    <property type="evidence" value="ECO:0007669"/>
    <property type="project" value="TreeGrafter"/>
</dbReference>
<dbReference type="GO" id="GO:0005634">
    <property type="term" value="C:nucleus"/>
    <property type="evidence" value="ECO:0007669"/>
    <property type="project" value="UniProtKB-SubCell"/>
</dbReference>
<evidence type="ECO:0000313" key="8">
    <source>
        <dbReference type="Proteomes" id="UP000005240"/>
    </source>
</evidence>
<evidence type="ECO:0000313" key="7">
    <source>
        <dbReference type="EnsemblFungi" id="PTTG_05743-t43_1-p1"/>
    </source>
</evidence>
<dbReference type="InterPro" id="IPR032675">
    <property type="entry name" value="LRR_dom_sf"/>
</dbReference>
<keyword evidence="5" id="KW-0539">Nucleus</keyword>
<evidence type="ECO:0000256" key="3">
    <source>
        <dbReference type="ARBA" id="ARBA00023125"/>
    </source>
</evidence>
<dbReference type="GO" id="GO:0000978">
    <property type="term" value="F:RNA polymerase II cis-regulatory region sequence-specific DNA binding"/>
    <property type="evidence" value="ECO:0007669"/>
    <property type="project" value="TreeGrafter"/>
</dbReference>
<reference evidence="6" key="1">
    <citation type="submission" date="2009-11" db="EMBL/GenBank/DDBJ databases">
        <authorList>
            <consortium name="The Broad Institute Genome Sequencing Platform"/>
            <person name="Ward D."/>
            <person name="Feldgarden M."/>
            <person name="Earl A."/>
            <person name="Young S.K."/>
            <person name="Zeng Q."/>
            <person name="Koehrsen M."/>
            <person name="Alvarado L."/>
            <person name="Berlin A."/>
            <person name="Bochicchio J."/>
            <person name="Borenstein D."/>
            <person name="Chapman S.B."/>
            <person name="Chen Z."/>
            <person name="Engels R."/>
            <person name="Freedman E."/>
            <person name="Gellesch M."/>
            <person name="Goldberg J."/>
            <person name="Griggs A."/>
            <person name="Gujja S."/>
            <person name="Heilman E."/>
            <person name="Heiman D."/>
            <person name="Hepburn T."/>
            <person name="Howarth C."/>
            <person name="Jen D."/>
            <person name="Larson L."/>
            <person name="Lewis B."/>
            <person name="Mehta T."/>
            <person name="Park D."/>
            <person name="Pearson M."/>
            <person name="Roberts A."/>
            <person name="Saif S."/>
            <person name="Shea T."/>
            <person name="Shenoy N."/>
            <person name="Sisk P."/>
            <person name="Stolte C."/>
            <person name="Sykes S."/>
            <person name="Thomson T."/>
            <person name="Walk T."/>
            <person name="White J."/>
            <person name="Yandava C."/>
            <person name="Izard J."/>
            <person name="Baranova O.V."/>
            <person name="Blanton J.M."/>
            <person name="Tanner A.C."/>
            <person name="Dewhirst F.E."/>
            <person name="Haas B."/>
            <person name="Nusbaum C."/>
            <person name="Birren B."/>
        </authorList>
    </citation>
    <scope>NUCLEOTIDE SEQUENCE [LARGE SCALE GENOMIC DNA]</scope>
    <source>
        <strain evidence="6">1-1 BBBD Race 1</strain>
    </source>
</reference>
<keyword evidence="2" id="KW-0805">Transcription regulation</keyword>
<reference evidence="7 8" key="3">
    <citation type="journal article" date="2017" name="G3 (Bethesda)">
        <title>Comparative analysis highlights variable genome content of wheat rusts and divergence of the mating loci.</title>
        <authorList>
            <person name="Cuomo C.A."/>
            <person name="Bakkeren G."/>
            <person name="Khalil H.B."/>
            <person name="Panwar V."/>
            <person name="Joly D."/>
            <person name="Linning R."/>
            <person name="Sakthikumar S."/>
            <person name="Song X."/>
            <person name="Adiconis X."/>
            <person name="Fan L."/>
            <person name="Goldberg J.M."/>
            <person name="Levin J.Z."/>
            <person name="Young S."/>
            <person name="Zeng Q."/>
            <person name="Anikster Y."/>
            <person name="Bruce M."/>
            <person name="Wang M."/>
            <person name="Yin C."/>
            <person name="McCallum B."/>
            <person name="Szabo L.J."/>
            <person name="Hulbert S."/>
            <person name="Chen X."/>
            <person name="Fellers J.P."/>
        </authorList>
    </citation>
    <scope>NUCLEOTIDE SEQUENCE</scope>
    <source>
        <strain evidence="8">Isolate 1-1 / race 1 (BBBD)</strain>
        <strain evidence="7">isolate 1-1 / race 1 (BBBD)</strain>
    </source>
</reference>
<dbReference type="PANTHER" id="PTHR11988">
    <property type="entry name" value="THYROTROPH EMBRYONIC FACTOR RELATED"/>
    <property type="match status" value="1"/>
</dbReference>
<reference evidence="6" key="2">
    <citation type="submission" date="2016-05" db="EMBL/GenBank/DDBJ databases">
        <title>Comparative analysis highlights variable genome content of wheat rusts and divergence of the mating loci.</title>
        <authorList>
            <person name="Cuomo C.A."/>
            <person name="Bakkeren G."/>
            <person name="Szabo L."/>
            <person name="Khalil H."/>
            <person name="Joly D."/>
            <person name="Goldberg J."/>
            <person name="Young S."/>
            <person name="Zeng Q."/>
            <person name="Fellers J."/>
        </authorList>
    </citation>
    <scope>NUCLEOTIDE SEQUENCE [LARGE SCALE GENOMIC DNA]</scope>
    <source>
        <strain evidence="6">1-1 BBBD Race 1</strain>
    </source>
</reference>
<dbReference type="VEuPathDB" id="FungiDB:PTTG_05743"/>
<accession>A0A180GQJ3</accession>
<evidence type="ECO:0000313" key="6">
    <source>
        <dbReference type="EMBL" id="OAV94542.1"/>
    </source>
</evidence>
<dbReference type="AlphaFoldDB" id="A0A180GQJ3"/>
<sequence>MAKLSDLSDELLQRIITHIGPVPWYPEQSGQHKHQLMDNRMGTSIFAERTRPHEALIHQPGGGHTWYLSQDTDHPDPSQVSWPEGLPQNKLVPLALINRSFRRCAQPRLFENVTLRSQWQACLFLQKLREGVLKIGSSSETNPPCLSPLAQHVRSLLFQDRAWRPPCSMGMGGGSLICELIRSCPLLENVAINIRFYNRCKDPILEALASRPCIKDFVLLEEAAGHTHHDFEEVKCLADEIVVRLFSKWSVLETVELHSLSGRPVEMIKPIHASITLPNCPLPTIILTEPDLDKKELALILKSAGESLRTLKISRPSSKLDRPGLCWILKECTGPGLESLTVAIARSWHIIRSSDNDELSEDPAKNRGLFEIVFKTSLALKNLKSLSIEGRLTNSALFASLPPSIMKLRWGGCHLTPAGFAQALSSWSNYPPDQPAGGHDKYIPWLPNLKCCTIMGDGNWDNEERSAIHVLLEERRACFHREVQDTSSFDSENDEMASWEDDNYECCC</sequence>
<dbReference type="Gene3D" id="3.80.10.10">
    <property type="entry name" value="Ribonuclease Inhibitor"/>
    <property type="match status" value="1"/>
</dbReference>
<dbReference type="EnsemblFungi" id="PTTG_05743-t43_1">
    <property type="protein sequence ID" value="PTTG_05743-t43_1-p1"/>
    <property type="gene ID" value="PTTG_05743"/>
</dbReference>
<keyword evidence="4" id="KW-0804">Transcription</keyword>
<dbReference type="Proteomes" id="UP000005240">
    <property type="component" value="Unassembled WGS sequence"/>
</dbReference>
<organism evidence="6">
    <name type="scientific">Puccinia triticina (isolate 1-1 / race 1 (BBBD))</name>
    <name type="common">Brown leaf rust fungus</name>
    <dbReference type="NCBI Taxonomy" id="630390"/>
    <lineage>
        <taxon>Eukaryota</taxon>
        <taxon>Fungi</taxon>
        <taxon>Dikarya</taxon>
        <taxon>Basidiomycota</taxon>
        <taxon>Pucciniomycotina</taxon>
        <taxon>Pucciniomycetes</taxon>
        <taxon>Pucciniales</taxon>
        <taxon>Pucciniaceae</taxon>
        <taxon>Puccinia</taxon>
    </lineage>
</organism>
<keyword evidence="3" id="KW-0238">DNA-binding</keyword>
<evidence type="ECO:0000256" key="2">
    <source>
        <dbReference type="ARBA" id="ARBA00023015"/>
    </source>
</evidence>
<dbReference type="EMBL" id="ADAS02000038">
    <property type="protein sequence ID" value="OAV94542.1"/>
    <property type="molecule type" value="Genomic_DNA"/>
</dbReference>
<comment type="subcellular location">
    <subcellularLocation>
        <location evidence="1">Nucleus</location>
    </subcellularLocation>
</comment>
<keyword evidence="8" id="KW-1185">Reference proteome</keyword>
<reference evidence="7" key="4">
    <citation type="submission" date="2025-05" db="UniProtKB">
        <authorList>
            <consortium name="EnsemblFungi"/>
        </authorList>
    </citation>
    <scope>IDENTIFICATION</scope>
    <source>
        <strain evidence="7">isolate 1-1 / race 1 (BBBD)</strain>
    </source>
</reference>
<proteinExistence type="predicted"/>
<name>A0A180GQJ3_PUCT1</name>
<protein>
    <submittedName>
        <fullName evidence="6 7">Uncharacterized protein</fullName>
    </submittedName>
</protein>
<dbReference type="OrthoDB" id="2498727at2759"/>
<evidence type="ECO:0000256" key="1">
    <source>
        <dbReference type="ARBA" id="ARBA00004123"/>
    </source>
</evidence>
<gene>
    <name evidence="6" type="ORF">PTTG_05743</name>
</gene>
<evidence type="ECO:0000256" key="5">
    <source>
        <dbReference type="ARBA" id="ARBA00023242"/>
    </source>
</evidence>
<dbReference type="InterPro" id="IPR040223">
    <property type="entry name" value="PAR_bZIP"/>
</dbReference>
<evidence type="ECO:0000256" key="4">
    <source>
        <dbReference type="ARBA" id="ARBA00023163"/>
    </source>
</evidence>
<dbReference type="PANTHER" id="PTHR11988:SF27">
    <property type="entry name" value="GH27708P"/>
    <property type="match status" value="1"/>
</dbReference>